<feature type="disulfide bond" evidence="9">
    <location>
        <begin position="102"/>
        <end position="126"/>
    </location>
</feature>
<dbReference type="PROSITE" id="PS50038">
    <property type="entry name" value="FZ"/>
    <property type="match status" value="1"/>
</dbReference>
<evidence type="ECO:0000256" key="9">
    <source>
        <dbReference type="PROSITE-ProRule" id="PRU00090"/>
    </source>
</evidence>
<organism evidence="14">
    <name type="scientific">Photinus pyralis</name>
    <name type="common">Common eastern firefly</name>
    <name type="synonym">Lampyris pyralis</name>
    <dbReference type="NCBI Taxonomy" id="7054"/>
    <lineage>
        <taxon>Eukaryota</taxon>
        <taxon>Metazoa</taxon>
        <taxon>Ecdysozoa</taxon>
        <taxon>Arthropoda</taxon>
        <taxon>Hexapoda</taxon>
        <taxon>Insecta</taxon>
        <taxon>Pterygota</taxon>
        <taxon>Neoptera</taxon>
        <taxon>Endopterygota</taxon>
        <taxon>Coleoptera</taxon>
        <taxon>Polyphaga</taxon>
        <taxon>Elateriformia</taxon>
        <taxon>Elateroidea</taxon>
        <taxon>Lampyridae</taxon>
        <taxon>Lampyrinae</taxon>
        <taxon>Photinus</taxon>
    </lineage>
</organism>
<sequence>MTVRIVVLLLFICAAVAFSDSAMPRCEKISTTLCQHLGYNTTMMPNFMGHEDQRDAASGLEVYKDLLNHNCSSFLRLFVCSVFIPLCSEHVPGAIPACRGLCEEVKRDCFATLQHARVGWPAELDCSKFPEPPNLCMQQPSEDDLKDVSSEHFHSFKNASQLCSPGSILGSNRMCLKKCDNNDTYSYGDKRVYSAWSMFWTFACLIITTFTLQTFLTQPKRFRWPARPILYLSFCGFIKAVVYLIRWIVGPFICLGATVLEKPTDSLGCTSVALLIVYLDVATTLWWTIFCFVWYLSAAKEWSTEALEKISARLHAFAWALSTIPLVFILITRDIRLDELTGFCEIFSIPLTIVQLCVAGVGCCLAAFTSVALKNVRRALMYEGRSPFKLERLILRLGIISLGICVCTCFSLICNFFENFYVTLLKISLQFLGAIISSSWVFSSKTFKNWNKVLRPKSCQKILTHLPSTKV</sequence>
<keyword evidence="3" id="KW-0217">Developmental protein</keyword>
<dbReference type="GO" id="GO:0016020">
    <property type="term" value="C:membrane"/>
    <property type="evidence" value="ECO:0007669"/>
    <property type="project" value="UniProtKB-SubCell"/>
</dbReference>
<dbReference type="SUPFAM" id="SSF63501">
    <property type="entry name" value="Frizzled cysteine-rich domain"/>
    <property type="match status" value="1"/>
</dbReference>
<feature type="transmembrane region" description="Helical" evidence="10">
    <location>
        <begin position="353"/>
        <end position="373"/>
    </location>
</feature>
<dbReference type="InterPro" id="IPR000539">
    <property type="entry name" value="Frizzled/Smoothened_7TM"/>
</dbReference>
<feature type="transmembrane region" description="Helical" evidence="10">
    <location>
        <begin position="316"/>
        <end position="333"/>
    </location>
</feature>
<dbReference type="GO" id="GO:0004888">
    <property type="term" value="F:transmembrane signaling receptor activity"/>
    <property type="evidence" value="ECO:0007669"/>
    <property type="project" value="InterPro"/>
</dbReference>
<evidence type="ECO:0000259" key="12">
    <source>
        <dbReference type="PROSITE" id="PS50038"/>
    </source>
</evidence>
<proteinExistence type="inferred from homology"/>
<dbReference type="Gene3D" id="1.20.1070.10">
    <property type="entry name" value="Rhodopsin 7-helix transmembrane proteins"/>
    <property type="match status" value="1"/>
</dbReference>
<evidence type="ECO:0000256" key="3">
    <source>
        <dbReference type="ARBA" id="ARBA00022473"/>
    </source>
</evidence>
<dbReference type="EMBL" id="GEZM01003643">
    <property type="protein sequence ID" value="JAV96662.1"/>
    <property type="molecule type" value="Transcribed_RNA"/>
</dbReference>
<dbReference type="SMART" id="SM00063">
    <property type="entry name" value="FRI"/>
    <property type="match status" value="1"/>
</dbReference>
<feature type="transmembrane region" description="Helical" evidence="10">
    <location>
        <begin position="419"/>
        <end position="442"/>
    </location>
</feature>
<evidence type="ECO:0000259" key="13">
    <source>
        <dbReference type="PROSITE" id="PS50261"/>
    </source>
</evidence>
<dbReference type="InterPro" id="IPR036790">
    <property type="entry name" value="Frizzled_dom_sf"/>
</dbReference>
<feature type="transmembrane region" description="Helical" evidence="10">
    <location>
        <begin position="195"/>
        <end position="217"/>
    </location>
</feature>
<dbReference type="GO" id="GO:0005615">
    <property type="term" value="C:extracellular space"/>
    <property type="evidence" value="ECO:0007669"/>
    <property type="project" value="TreeGrafter"/>
</dbReference>
<feature type="chain" id="PRO_5013367687" evidence="11">
    <location>
        <begin position="18"/>
        <end position="471"/>
    </location>
</feature>
<keyword evidence="8" id="KW-0675">Receptor</keyword>
<reference evidence="14" key="1">
    <citation type="journal article" date="2016" name="Sci. Rep.">
        <title>Molecular characterization of firefly nuptial gifts: a multi-omics approach sheds light on postcopulatory sexual selection.</title>
        <authorList>
            <person name="Al-Wathiqui N."/>
            <person name="Fallon T.R."/>
            <person name="South A."/>
            <person name="Weng J.K."/>
            <person name="Lewis S.M."/>
        </authorList>
    </citation>
    <scope>NUCLEOTIDE SEQUENCE</scope>
</reference>
<protein>
    <submittedName>
        <fullName evidence="14">Uncharacterized protein</fullName>
    </submittedName>
</protein>
<evidence type="ECO:0000256" key="7">
    <source>
        <dbReference type="ARBA" id="ARBA00023157"/>
    </source>
</evidence>
<feature type="domain" description="G-protein coupled receptors family 2 profile 2" evidence="13">
    <location>
        <begin position="190"/>
        <end position="344"/>
    </location>
</feature>
<name>A0A1Y1NFH4_PHOPY</name>
<keyword evidence="5 10" id="KW-1133">Transmembrane helix</keyword>
<feature type="transmembrane region" description="Helical" evidence="10">
    <location>
        <begin position="272"/>
        <end position="296"/>
    </location>
</feature>
<comment type="subcellular location">
    <subcellularLocation>
        <location evidence="1">Membrane</location>
        <topology evidence="1">Multi-pass membrane protein</topology>
    </subcellularLocation>
</comment>
<dbReference type="GO" id="GO:0017147">
    <property type="term" value="F:Wnt-protein binding"/>
    <property type="evidence" value="ECO:0007669"/>
    <property type="project" value="TreeGrafter"/>
</dbReference>
<dbReference type="AlphaFoldDB" id="A0A1Y1NFH4"/>
<feature type="domain" description="FZ" evidence="12">
    <location>
        <begin position="21"/>
        <end position="139"/>
    </location>
</feature>
<evidence type="ECO:0000256" key="4">
    <source>
        <dbReference type="ARBA" id="ARBA00022692"/>
    </source>
</evidence>
<evidence type="ECO:0000256" key="11">
    <source>
        <dbReference type="SAM" id="SignalP"/>
    </source>
</evidence>
<dbReference type="Pfam" id="PF01534">
    <property type="entry name" value="Frizzled"/>
    <property type="match status" value="1"/>
</dbReference>
<keyword evidence="6 10" id="KW-0472">Membrane</keyword>
<dbReference type="SMART" id="SM01330">
    <property type="entry name" value="Frizzled"/>
    <property type="match status" value="1"/>
</dbReference>
<keyword evidence="11" id="KW-0732">Signal</keyword>
<evidence type="ECO:0000313" key="14">
    <source>
        <dbReference type="EMBL" id="JAV96662.1"/>
    </source>
</evidence>
<keyword evidence="7 9" id="KW-1015">Disulfide bond</keyword>
<dbReference type="PANTHER" id="PTHR11309:SF99">
    <property type="entry name" value="FRIZZLED-4"/>
    <property type="match status" value="1"/>
</dbReference>
<accession>A0A1Y1NFH4</accession>
<feature type="disulfide bond" evidence="9">
    <location>
        <begin position="71"/>
        <end position="109"/>
    </location>
</feature>
<keyword evidence="4 10" id="KW-0812">Transmembrane</keyword>
<comment type="similarity">
    <text evidence="2">Belongs to the G-protein coupled receptor Fz/Smo family.</text>
</comment>
<feature type="transmembrane region" description="Helical" evidence="10">
    <location>
        <begin position="229"/>
        <end position="260"/>
    </location>
</feature>
<comment type="caution">
    <text evidence="9">Lacks conserved residue(s) required for the propagation of feature annotation.</text>
</comment>
<evidence type="ECO:0000256" key="1">
    <source>
        <dbReference type="ARBA" id="ARBA00004141"/>
    </source>
</evidence>
<evidence type="ECO:0000256" key="5">
    <source>
        <dbReference type="ARBA" id="ARBA00022989"/>
    </source>
</evidence>
<dbReference type="PROSITE" id="PS50261">
    <property type="entry name" value="G_PROTEIN_RECEP_F2_4"/>
    <property type="match status" value="1"/>
</dbReference>
<feature type="signal peptide" evidence="11">
    <location>
        <begin position="1"/>
        <end position="17"/>
    </location>
</feature>
<dbReference type="GO" id="GO:0060070">
    <property type="term" value="P:canonical Wnt signaling pathway"/>
    <property type="evidence" value="ECO:0007669"/>
    <property type="project" value="TreeGrafter"/>
</dbReference>
<dbReference type="InterPro" id="IPR020067">
    <property type="entry name" value="Frizzled_dom"/>
</dbReference>
<dbReference type="Gene3D" id="1.10.2000.10">
    <property type="entry name" value="Frizzled cysteine-rich domain"/>
    <property type="match status" value="1"/>
</dbReference>
<evidence type="ECO:0000256" key="8">
    <source>
        <dbReference type="ARBA" id="ARBA00023170"/>
    </source>
</evidence>
<feature type="disulfide bond" evidence="9">
    <location>
        <begin position="34"/>
        <end position="80"/>
    </location>
</feature>
<dbReference type="PRINTS" id="PR00489">
    <property type="entry name" value="FRIZZLED"/>
</dbReference>
<evidence type="ECO:0000256" key="6">
    <source>
        <dbReference type="ARBA" id="ARBA00023136"/>
    </source>
</evidence>
<dbReference type="Pfam" id="PF01392">
    <property type="entry name" value="Fz"/>
    <property type="match status" value="1"/>
</dbReference>
<feature type="transmembrane region" description="Helical" evidence="10">
    <location>
        <begin position="393"/>
        <end position="413"/>
    </location>
</feature>
<dbReference type="InterPro" id="IPR015526">
    <property type="entry name" value="Frizzled/SFRP"/>
</dbReference>
<dbReference type="InterPro" id="IPR017981">
    <property type="entry name" value="GPCR_2-like_7TM"/>
</dbReference>
<dbReference type="GO" id="GO:0035567">
    <property type="term" value="P:non-canonical Wnt signaling pathway"/>
    <property type="evidence" value="ECO:0007669"/>
    <property type="project" value="TreeGrafter"/>
</dbReference>
<dbReference type="PANTHER" id="PTHR11309">
    <property type="entry name" value="FRIZZLED"/>
    <property type="match status" value="1"/>
</dbReference>
<evidence type="ECO:0000256" key="10">
    <source>
        <dbReference type="SAM" id="Phobius"/>
    </source>
</evidence>
<evidence type="ECO:0000256" key="2">
    <source>
        <dbReference type="ARBA" id="ARBA00008077"/>
    </source>
</evidence>
<feature type="disulfide bond" evidence="9">
    <location>
        <begin position="26"/>
        <end position="87"/>
    </location>
</feature>